<accession>A0A9P6CYT2</accession>
<comment type="caution">
    <text evidence="1">The sequence shown here is derived from an EMBL/GenBank/DDBJ whole genome shotgun (WGS) entry which is preliminary data.</text>
</comment>
<dbReference type="Proteomes" id="UP000807469">
    <property type="component" value="Unassembled WGS sequence"/>
</dbReference>
<gene>
    <name evidence="1" type="ORF">BDN70DRAFT_96064</name>
</gene>
<organism evidence="1 2">
    <name type="scientific">Pholiota conissans</name>
    <dbReference type="NCBI Taxonomy" id="109636"/>
    <lineage>
        <taxon>Eukaryota</taxon>
        <taxon>Fungi</taxon>
        <taxon>Dikarya</taxon>
        <taxon>Basidiomycota</taxon>
        <taxon>Agaricomycotina</taxon>
        <taxon>Agaricomycetes</taxon>
        <taxon>Agaricomycetidae</taxon>
        <taxon>Agaricales</taxon>
        <taxon>Agaricineae</taxon>
        <taxon>Strophariaceae</taxon>
        <taxon>Pholiota</taxon>
    </lineage>
</organism>
<proteinExistence type="predicted"/>
<protein>
    <submittedName>
        <fullName evidence="1">Uncharacterized protein</fullName>
    </submittedName>
</protein>
<reference evidence="1" key="1">
    <citation type="submission" date="2020-11" db="EMBL/GenBank/DDBJ databases">
        <authorList>
            <consortium name="DOE Joint Genome Institute"/>
            <person name="Ahrendt S."/>
            <person name="Riley R."/>
            <person name="Andreopoulos W."/>
            <person name="Labutti K."/>
            <person name="Pangilinan J."/>
            <person name="Ruiz-Duenas F.J."/>
            <person name="Barrasa J.M."/>
            <person name="Sanchez-Garcia M."/>
            <person name="Camarero S."/>
            <person name="Miyauchi S."/>
            <person name="Serrano A."/>
            <person name="Linde D."/>
            <person name="Babiker R."/>
            <person name="Drula E."/>
            <person name="Ayuso-Fernandez I."/>
            <person name="Pacheco R."/>
            <person name="Padilla G."/>
            <person name="Ferreira P."/>
            <person name="Barriuso J."/>
            <person name="Kellner H."/>
            <person name="Castanera R."/>
            <person name="Alfaro M."/>
            <person name="Ramirez L."/>
            <person name="Pisabarro A.G."/>
            <person name="Kuo A."/>
            <person name="Tritt A."/>
            <person name="Lipzen A."/>
            <person name="He G."/>
            <person name="Yan M."/>
            <person name="Ng V."/>
            <person name="Cullen D."/>
            <person name="Martin F."/>
            <person name="Rosso M.-N."/>
            <person name="Henrissat B."/>
            <person name="Hibbett D."/>
            <person name="Martinez A.T."/>
            <person name="Grigoriev I.V."/>
        </authorList>
    </citation>
    <scope>NUCLEOTIDE SEQUENCE</scope>
    <source>
        <strain evidence="1">CIRM-BRFM 674</strain>
    </source>
</reference>
<dbReference type="AlphaFoldDB" id="A0A9P6CYT2"/>
<dbReference type="EMBL" id="MU155254">
    <property type="protein sequence ID" value="KAF9477639.1"/>
    <property type="molecule type" value="Genomic_DNA"/>
</dbReference>
<evidence type="ECO:0000313" key="1">
    <source>
        <dbReference type="EMBL" id="KAF9477639.1"/>
    </source>
</evidence>
<sequence>MLPCEPLYEIFPFIPPSVILEIVRFEFSPLDLYKLDATAWLKSDQVSQIRHIRKAQDFRVYGAARNSKATKDCYPDFLSVLGPLLVYFDVLASFAASAGKVAGTYTVVRCCSEYCNSLAFLSGKYDWPPVLQYHIQFFLKRSTDMAGGMYTGWNFEDRLLIDEYLAGHLRMPI</sequence>
<evidence type="ECO:0000313" key="2">
    <source>
        <dbReference type="Proteomes" id="UP000807469"/>
    </source>
</evidence>
<keyword evidence="2" id="KW-1185">Reference proteome</keyword>
<name>A0A9P6CYT2_9AGAR</name>
<dbReference type="OrthoDB" id="3051534at2759"/>